<dbReference type="EMBL" id="AP014862">
    <property type="protein sequence ID" value="BAU71982.1"/>
    <property type="molecule type" value="Genomic_DNA"/>
</dbReference>
<dbReference type="InterPro" id="IPR018729">
    <property type="entry name" value="DUF2269_transmembrane"/>
</dbReference>
<keyword evidence="1" id="KW-1133">Transmembrane helix</keyword>
<feature type="transmembrane region" description="Helical" evidence="1">
    <location>
        <begin position="51"/>
        <end position="70"/>
    </location>
</feature>
<proteinExistence type="predicted"/>
<dbReference type="Proteomes" id="UP000218554">
    <property type="component" value="Chromosome"/>
</dbReference>
<protein>
    <recommendedName>
        <fullName evidence="4">DUF2269 domain-containing protein</fullName>
    </recommendedName>
</protein>
<keyword evidence="3" id="KW-1185">Reference proteome</keyword>
<evidence type="ECO:0008006" key="4">
    <source>
        <dbReference type="Google" id="ProtNLM"/>
    </source>
</evidence>
<evidence type="ECO:0000313" key="3">
    <source>
        <dbReference type="Proteomes" id="UP000218554"/>
    </source>
</evidence>
<accession>A0AAD1FDH0</accession>
<dbReference type="KEGG" id="pfuw:KF707C_2940"/>
<dbReference type="RefSeq" id="WP_003455584.1">
    <property type="nucleotide sequence ID" value="NZ_AJMR01000224.1"/>
</dbReference>
<feature type="transmembrane region" description="Helical" evidence="1">
    <location>
        <begin position="12"/>
        <end position="30"/>
    </location>
</feature>
<keyword evidence="1" id="KW-0472">Membrane</keyword>
<gene>
    <name evidence="2" type="ORF">KF707C_2940</name>
</gene>
<feature type="transmembrane region" description="Helical" evidence="1">
    <location>
        <begin position="133"/>
        <end position="150"/>
    </location>
</feature>
<organism evidence="2 3">
    <name type="scientific">Metapseudomonas furukawaii</name>
    <name type="common">Pseudomonas furukawaii</name>
    <dbReference type="NCBI Taxonomy" id="1149133"/>
    <lineage>
        <taxon>Bacteria</taxon>
        <taxon>Pseudomonadati</taxon>
        <taxon>Pseudomonadota</taxon>
        <taxon>Gammaproteobacteria</taxon>
        <taxon>Pseudomonadales</taxon>
        <taxon>Pseudomonadaceae</taxon>
        <taxon>Metapseudomonas</taxon>
    </lineage>
</organism>
<dbReference type="AlphaFoldDB" id="A0AAD1FDH0"/>
<evidence type="ECO:0000313" key="2">
    <source>
        <dbReference type="EMBL" id="BAU71982.1"/>
    </source>
</evidence>
<sequence>MTLYYLLKTAHGLLAAVLLGAALAGLLFAHRAARSGSAGQIASTFSSLVHLELWFIGSSAVLLPLSGLALARVGGWPIGQSWLLWSAGLYLVAALCWVPLLWLQIRIRNRARRALRDGLAPELASLAAWRFRLASLALLLLIAVYALMVVKPL</sequence>
<reference evidence="2 3" key="2">
    <citation type="journal article" date="2017" name="Int. J. Syst. Evol. Microbiol.">
        <title>Pseudomonas furukawaii sp. nov., a polychlorinated biphenyl-degrading bacterium isolated from biphenyl-contaminated soil in Japan.</title>
        <authorList>
            <person name="Kimura N."/>
            <person name="Watanabe T."/>
            <person name="Suenaga H."/>
            <person name="Fujihara H."/>
            <person name="Futagami T."/>
            <person name="Goto M."/>
            <person name="Hanada S."/>
            <person name="Hirose J."/>
        </authorList>
    </citation>
    <scope>NUCLEOTIDE SEQUENCE [LARGE SCALE GENOMIC DNA]</scope>
    <source>
        <strain evidence="3">DSM 10086 / NBRC 110670 / KF707</strain>
    </source>
</reference>
<dbReference type="Pfam" id="PF10027">
    <property type="entry name" value="DUF2269"/>
    <property type="match status" value="1"/>
</dbReference>
<evidence type="ECO:0000256" key="1">
    <source>
        <dbReference type="SAM" id="Phobius"/>
    </source>
</evidence>
<feature type="transmembrane region" description="Helical" evidence="1">
    <location>
        <begin position="82"/>
        <end position="103"/>
    </location>
</feature>
<reference evidence="3" key="1">
    <citation type="submission" date="2015-05" db="EMBL/GenBank/DDBJ databases">
        <title>Draft genome sequencing of a biphenyl-degrading bacterium, Pseudomonas balearica KF707 (=NBRC110670).</title>
        <authorList>
            <person name="Kimura N."/>
            <person name="Hirose J."/>
            <person name="Watanabe T."/>
            <person name="Suenaga H."/>
            <person name="Fujihara H."/>
            <person name="Noguchi M."/>
            <person name="Hashimoto M."/>
            <person name="Shimodaira J."/>
            <person name="Tsuchikane K."/>
            <person name="Hosoyama A."/>
            <person name="Yamazoe A."/>
            <person name="Fujita N."/>
            <person name="Furukawa K."/>
        </authorList>
    </citation>
    <scope>NUCLEOTIDE SEQUENCE [LARGE SCALE GENOMIC DNA]</scope>
    <source>
        <strain evidence="3">DSM 10086 / NBRC 110670 / KF707</strain>
    </source>
</reference>
<keyword evidence="1" id="KW-0812">Transmembrane</keyword>
<name>A0AAD1FDH0_METFU</name>